<keyword evidence="2" id="KW-1185">Reference proteome</keyword>
<protein>
    <submittedName>
        <fullName evidence="1">Uncharacterized protein</fullName>
    </submittedName>
</protein>
<evidence type="ECO:0000313" key="1">
    <source>
        <dbReference type="EMBL" id="GIY41246.1"/>
    </source>
</evidence>
<sequence>MGKEPSCHQIDPGLPTFDRASDFKGIPQVLLDVKQTTATNWVCLLLLSAWCYCHVAGCCNQPVFYPNLLLLGRQWGCKAKPIFWHYRSSPAYWPRPGVTANHCYHQPMTYCYCQVGVRANRSRQTGCIWLSYRPPLLSTSVCQYCYHPTITYAKPVLHSK</sequence>
<name>A0AAV4T7G3_CAEEX</name>
<gene>
    <name evidence="1" type="ORF">CEXT_748001</name>
</gene>
<comment type="caution">
    <text evidence="1">The sequence shown here is derived from an EMBL/GenBank/DDBJ whole genome shotgun (WGS) entry which is preliminary data.</text>
</comment>
<reference evidence="1 2" key="1">
    <citation type="submission" date="2021-06" db="EMBL/GenBank/DDBJ databases">
        <title>Caerostris extrusa draft genome.</title>
        <authorList>
            <person name="Kono N."/>
            <person name="Arakawa K."/>
        </authorList>
    </citation>
    <scope>NUCLEOTIDE SEQUENCE [LARGE SCALE GENOMIC DNA]</scope>
</reference>
<proteinExistence type="predicted"/>
<organism evidence="1 2">
    <name type="scientific">Caerostris extrusa</name>
    <name type="common">Bark spider</name>
    <name type="synonym">Caerostris bankana</name>
    <dbReference type="NCBI Taxonomy" id="172846"/>
    <lineage>
        <taxon>Eukaryota</taxon>
        <taxon>Metazoa</taxon>
        <taxon>Ecdysozoa</taxon>
        <taxon>Arthropoda</taxon>
        <taxon>Chelicerata</taxon>
        <taxon>Arachnida</taxon>
        <taxon>Araneae</taxon>
        <taxon>Araneomorphae</taxon>
        <taxon>Entelegynae</taxon>
        <taxon>Araneoidea</taxon>
        <taxon>Araneidae</taxon>
        <taxon>Caerostris</taxon>
    </lineage>
</organism>
<accession>A0AAV4T7G3</accession>
<dbReference type="EMBL" id="BPLR01010699">
    <property type="protein sequence ID" value="GIY41246.1"/>
    <property type="molecule type" value="Genomic_DNA"/>
</dbReference>
<dbReference type="Proteomes" id="UP001054945">
    <property type="component" value="Unassembled WGS sequence"/>
</dbReference>
<evidence type="ECO:0000313" key="2">
    <source>
        <dbReference type="Proteomes" id="UP001054945"/>
    </source>
</evidence>
<dbReference type="AlphaFoldDB" id="A0AAV4T7G3"/>